<comment type="caution">
    <text evidence="2">The sequence shown here is derived from an EMBL/GenBank/DDBJ whole genome shotgun (WGS) entry which is preliminary data.</text>
</comment>
<organism evidence="2 3">
    <name type="scientific">Colletotrichum orbiculare (strain 104-T / ATCC 96160 / CBS 514.97 / LARS 414 / MAFF 240422)</name>
    <name type="common">Cucumber anthracnose fungus</name>
    <name type="synonym">Colletotrichum lagenarium</name>
    <dbReference type="NCBI Taxonomy" id="1213857"/>
    <lineage>
        <taxon>Eukaryota</taxon>
        <taxon>Fungi</taxon>
        <taxon>Dikarya</taxon>
        <taxon>Ascomycota</taxon>
        <taxon>Pezizomycotina</taxon>
        <taxon>Sordariomycetes</taxon>
        <taxon>Hypocreomycetidae</taxon>
        <taxon>Glomerellales</taxon>
        <taxon>Glomerellaceae</taxon>
        <taxon>Colletotrichum</taxon>
        <taxon>Colletotrichum orbiculare species complex</taxon>
    </lineage>
</organism>
<dbReference type="AlphaFoldDB" id="A0A484FRA4"/>
<proteinExistence type="predicted"/>
<reference evidence="3" key="2">
    <citation type="journal article" date="2019" name="Mol. Plant Microbe Interact.">
        <title>Genome sequence resources for four phytopathogenic fungi from the Colletotrichum orbiculare species complex.</title>
        <authorList>
            <person name="Gan P."/>
            <person name="Tsushima A."/>
            <person name="Narusaka M."/>
            <person name="Narusaka Y."/>
            <person name="Takano Y."/>
            <person name="Kubo Y."/>
            <person name="Shirasu K."/>
        </authorList>
    </citation>
    <scope>GENOME REANNOTATION</scope>
    <source>
        <strain evidence="3">104-T / ATCC 96160 / CBS 514.97 / LARS 414 / MAFF 240422</strain>
    </source>
</reference>
<evidence type="ECO:0000313" key="3">
    <source>
        <dbReference type="Proteomes" id="UP000014480"/>
    </source>
</evidence>
<sequence length="108" mass="11701">MGDELPSPWMPNPTRSVEHGRSLRRSTITPRPNPHHVHTHTASAFAIRIRTLLTAASQVASPPSRLPAHPPPSIRHVAHPSLPSVACIGCRRLALDCSARAASRPVNH</sequence>
<accession>A0A484FRA4</accession>
<keyword evidence="3" id="KW-1185">Reference proteome</keyword>
<reference evidence="3" key="1">
    <citation type="journal article" date="2013" name="New Phytol.">
        <title>Comparative genomic and transcriptomic analyses reveal the hemibiotrophic stage shift of Colletotrichum fungi.</title>
        <authorList>
            <person name="Gan P."/>
            <person name="Ikeda K."/>
            <person name="Irieda H."/>
            <person name="Narusaka M."/>
            <person name="O'Connell R.J."/>
            <person name="Narusaka Y."/>
            <person name="Takano Y."/>
            <person name="Kubo Y."/>
            <person name="Shirasu K."/>
        </authorList>
    </citation>
    <scope>NUCLEOTIDE SEQUENCE [LARGE SCALE GENOMIC DNA]</scope>
    <source>
        <strain evidence="3">104-T / ATCC 96160 / CBS 514.97 / LARS 414 / MAFF 240422</strain>
    </source>
</reference>
<dbReference type="EMBL" id="AMCV02000017">
    <property type="protein sequence ID" value="TDZ20483.1"/>
    <property type="molecule type" value="Genomic_DNA"/>
</dbReference>
<name>A0A484FRA4_COLOR</name>
<gene>
    <name evidence="2" type="ORF">Cob_v006430</name>
</gene>
<feature type="compositionally biased region" description="Pro residues" evidence="1">
    <location>
        <begin position="64"/>
        <end position="73"/>
    </location>
</feature>
<feature type="region of interest" description="Disordered" evidence="1">
    <location>
        <begin position="1"/>
        <end position="41"/>
    </location>
</feature>
<evidence type="ECO:0000256" key="1">
    <source>
        <dbReference type="SAM" id="MobiDB-lite"/>
    </source>
</evidence>
<protein>
    <submittedName>
        <fullName evidence="2">Uncharacterized protein</fullName>
    </submittedName>
</protein>
<feature type="region of interest" description="Disordered" evidence="1">
    <location>
        <begin position="58"/>
        <end position="77"/>
    </location>
</feature>
<evidence type="ECO:0000313" key="2">
    <source>
        <dbReference type="EMBL" id="TDZ20483.1"/>
    </source>
</evidence>
<dbReference type="Proteomes" id="UP000014480">
    <property type="component" value="Unassembled WGS sequence"/>
</dbReference>